<name>A0AAD6RKG1_9ROSI</name>
<evidence type="ECO:0000313" key="1">
    <source>
        <dbReference type="EMBL" id="KAJ7010151.1"/>
    </source>
</evidence>
<sequence>MRFGVQPHIHLVARKITLQDPILFH</sequence>
<dbReference type="Proteomes" id="UP001164929">
    <property type="component" value="Chromosome 1"/>
</dbReference>
<protein>
    <submittedName>
        <fullName evidence="1">Uncharacterized protein</fullName>
    </submittedName>
</protein>
<comment type="caution">
    <text evidence="1">The sequence shown here is derived from an EMBL/GenBank/DDBJ whole genome shotgun (WGS) entry which is preliminary data.</text>
</comment>
<accession>A0AAD6RKG1</accession>
<proteinExistence type="predicted"/>
<reference evidence="1 2" key="1">
    <citation type="journal article" date="2023" name="Mol. Ecol. Resour.">
        <title>Chromosome-level genome assembly of a triploid poplar Populus alba 'Berolinensis'.</title>
        <authorList>
            <person name="Chen S."/>
            <person name="Yu Y."/>
            <person name="Wang X."/>
            <person name="Wang S."/>
            <person name="Zhang T."/>
            <person name="Zhou Y."/>
            <person name="He R."/>
            <person name="Meng N."/>
            <person name="Wang Y."/>
            <person name="Liu W."/>
            <person name="Liu Z."/>
            <person name="Liu J."/>
            <person name="Guo Q."/>
            <person name="Huang H."/>
            <person name="Sederoff R.R."/>
            <person name="Wang G."/>
            <person name="Qu G."/>
            <person name="Chen S."/>
        </authorList>
    </citation>
    <scope>NUCLEOTIDE SEQUENCE [LARGE SCALE GENOMIC DNA]</scope>
    <source>
        <strain evidence="1">SC-2020</strain>
    </source>
</reference>
<evidence type="ECO:0000313" key="2">
    <source>
        <dbReference type="Proteomes" id="UP001164929"/>
    </source>
</evidence>
<keyword evidence="2" id="KW-1185">Reference proteome</keyword>
<organism evidence="1 2">
    <name type="scientific">Populus alba x Populus x berolinensis</name>
    <dbReference type="NCBI Taxonomy" id="444605"/>
    <lineage>
        <taxon>Eukaryota</taxon>
        <taxon>Viridiplantae</taxon>
        <taxon>Streptophyta</taxon>
        <taxon>Embryophyta</taxon>
        <taxon>Tracheophyta</taxon>
        <taxon>Spermatophyta</taxon>
        <taxon>Magnoliopsida</taxon>
        <taxon>eudicotyledons</taxon>
        <taxon>Gunneridae</taxon>
        <taxon>Pentapetalae</taxon>
        <taxon>rosids</taxon>
        <taxon>fabids</taxon>
        <taxon>Malpighiales</taxon>
        <taxon>Salicaceae</taxon>
        <taxon>Saliceae</taxon>
        <taxon>Populus</taxon>
    </lineage>
</organism>
<dbReference type="EMBL" id="JAQIZT010000001">
    <property type="protein sequence ID" value="KAJ7010151.1"/>
    <property type="molecule type" value="Genomic_DNA"/>
</dbReference>
<gene>
    <name evidence="1" type="ORF">NC653_000785</name>
</gene>
<dbReference type="AlphaFoldDB" id="A0AAD6RKG1"/>